<dbReference type="AlphaFoldDB" id="A0A0V1JQP9"/>
<comment type="caution">
    <text evidence="1">The sequence shown here is derived from an EMBL/GenBank/DDBJ whole genome shotgun (WGS) entry which is preliminary data.</text>
</comment>
<protein>
    <submittedName>
        <fullName evidence="1">Uncharacterized protein</fullName>
    </submittedName>
</protein>
<accession>A0A0V1JQP9</accession>
<evidence type="ECO:0000313" key="2">
    <source>
        <dbReference type="Proteomes" id="UP000054826"/>
    </source>
</evidence>
<dbReference type="Proteomes" id="UP000054826">
    <property type="component" value="Unassembled WGS sequence"/>
</dbReference>
<reference evidence="1 2" key="1">
    <citation type="submission" date="2015-01" db="EMBL/GenBank/DDBJ databases">
        <title>Evolution of Trichinella species and genotypes.</title>
        <authorList>
            <person name="Korhonen P.K."/>
            <person name="Edoardo P."/>
            <person name="Giuseppe L.R."/>
            <person name="Gasser R.B."/>
        </authorList>
    </citation>
    <scope>NUCLEOTIDE SEQUENCE [LARGE SCALE GENOMIC DNA]</scope>
    <source>
        <strain evidence="1">ISS176</strain>
    </source>
</reference>
<name>A0A0V1JQP9_TRIPS</name>
<proteinExistence type="predicted"/>
<evidence type="ECO:0000313" key="1">
    <source>
        <dbReference type="EMBL" id="KRZ37270.1"/>
    </source>
</evidence>
<dbReference type="EMBL" id="JYDV01000060">
    <property type="protein sequence ID" value="KRZ37270.1"/>
    <property type="molecule type" value="Genomic_DNA"/>
</dbReference>
<organism evidence="1 2">
    <name type="scientific">Trichinella pseudospiralis</name>
    <name type="common">Parasitic roundworm</name>
    <dbReference type="NCBI Taxonomy" id="6337"/>
    <lineage>
        <taxon>Eukaryota</taxon>
        <taxon>Metazoa</taxon>
        <taxon>Ecdysozoa</taxon>
        <taxon>Nematoda</taxon>
        <taxon>Enoplea</taxon>
        <taxon>Dorylaimia</taxon>
        <taxon>Trichinellida</taxon>
        <taxon>Trichinellidae</taxon>
        <taxon>Trichinella</taxon>
    </lineage>
</organism>
<sequence length="211" mass="23593">MESANLLSPEDKEKCKISPTLLGRQNAQSPLPWEQGKNTKLPAHLRQGREACALPAQRARKIALSLTLLGKQSTQSPLPWEQGKNTKLPAHLRQVKQQSLTHLFSTESLGFPCSRVGKRALYLPKEQGRVCILPCLREGSFTLLGGAHFWSLHPPPALNISSPTLGMFAISQSSFMPDFISLFKLSHSTSVNRIFYIQRAYTYLNLTNKRN</sequence>
<gene>
    <name evidence="1" type="ORF">T4C_6865</name>
</gene>